<dbReference type="STRING" id="1798228.SAMN05216574_107144"/>
<gene>
    <name evidence="7" type="ORF">SAMN05216574_107144</name>
</gene>
<protein>
    <submittedName>
        <fullName evidence="7">Site-specific recombinase XerD</fullName>
    </submittedName>
</protein>
<keyword evidence="8" id="KW-1185">Reference proteome</keyword>
<dbReference type="InterPro" id="IPR044068">
    <property type="entry name" value="CB"/>
</dbReference>
<dbReference type="GO" id="GO:0003677">
    <property type="term" value="F:DNA binding"/>
    <property type="evidence" value="ECO:0007669"/>
    <property type="project" value="UniProtKB-UniRule"/>
</dbReference>
<organism evidence="7 8">
    <name type="scientific">Blastococcus tunisiensis</name>
    <dbReference type="NCBI Taxonomy" id="1798228"/>
    <lineage>
        <taxon>Bacteria</taxon>
        <taxon>Bacillati</taxon>
        <taxon>Actinomycetota</taxon>
        <taxon>Actinomycetes</taxon>
        <taxon>Geodermatophilales</taxon>
        <taxon>Geodermatophilaceae</taxon>
        <taxon>Blastococcus</taxon>
    </lineage>
</organism>
<feature type="domain" description="Core-binding (CB)" evidence="6">
    <location>
        <begin position="23"/>
        <end position="105"/>
    </location>
</feature>
<evidence type="ECO:0000313" key="7">
    <source>
        <dbReference type="EMBL" id="SFE94801.1"/>
    </source>
</evidence>
<comment type="similarity">
    <text evidence="1">Belongs to the 'phage' integrase family.</text>
</comment>
<dbReference type="Proteomes" id="UP000198589">
    <property type="component" value="Unassembled WGS sequence"/>
</dbReference>
<dbReference type="CDD" id="cd00397">
    <property type="entry name" value="DNA_BRE_C"/>
    <property type="match status" value="1"/>
</dbReference>
<dbReference type="GO" id="GO:0015074">
    <property type="term" value="P:DNA integration"/>
    <property type="evidence" value="ECO:0007669"/>
    <property type="project" value="InterPro"/>
</dbReference>
<dbReference type="Gene3D" id="1.10.443.10">
    <property type="entry name" value="Intergrase catalytic core"/>
    <property type="match status" value="1"/>
</dbReference>
<dbReference type="InterPro" id="IPR050090">
    <property type="entry name" value="Tyrosine_recombinase_XerCD"/>
</dbReference>
<accession>A0A1I2ER55</accession>
<dbReference type="InterPro" id="IPR002104">
    <property type="entry name" value="Integrase_catalytic"/>
</dbReference>
<dbReference type="PROSITE" id="PS51900">
    <property type="entry name" value="CB"/>
    <property type="match status" value="1"/>
</dbReference>
<dbReference type="SUPFAM" id="SSF56349">
    <property type="entry name" value="DNA breaking-rejoining enzymes"/>
    <property type="match status" value="1"/>
</dbReference>
<dbReference type="GO" id="GO:0006310">
    <property type="term" value="P:DNA recombination"/>
    <property type="evidence" value="ECO:0007669"/>
    <property type="project" value="UniProtKB-KW"/>
</dbReference>
<dbReference type="EMBL" id="FOND01000007">
    <property type="protein sequence ID" value="SFE94801.1"/>
    <property type="molecule type" value="Genomic_DNA"/>
</dbReference>
<dbReference type="Pfam" id="PF00589">
    <property type="entry name" value="Phage_integrase"/>
    <property type="match status" value="1"/>
</dbReference>
<dbReference type="PANTHER" id="PTHR30349">
    <property type="entry name" value="PHAGE INTEGRASE-RELATED"/>
    <property type="match status" value="1"/>
</dbReference>
<evidence type="ECO:0000313" key="8">
    <source>
        <dbReference type="Proteomes" id="UP000198589"/>
    </source>
</evidence>
<keyword evidence="2 4" id="KW-0238">DNA-binding</keyword>
<name>A0A1I2ER55_9ACTN</name>
<dbReference type="PANTHER" id="PTHR30349:SF41">
    <property type="entry name" value="INTEGRASE_RECOMBINASE PROTEIN MJ0367-RELATED"/>
    <property type="match status" value="1"/>
</dbReference>
<dbReference type="PROSITE" id="PS51898">
    <property type="entry name" value="TYR_RECOMBINASE"/>
    <property type="match status" value="1"/>
</dbReference>
<evidence type="ECO:0000256" key="2">
    <source>
        <dbReference type="ARBA" id="ARBA00023125"/>
    </source>
</evidence>
<dbReference type="InterPro" id="IPR013762">
    <property type="entry name" value="Integrase-like_cat_sf"/>
</dbReference>
<proteinExistence type="inferred from homology"/>
<dbReference type="InterPro" id="IPR011010">
    <property type="entry name" value="DNA_brk_join_enz"/>
</dbReference>
<evidence type="ECO:0000256" key="1">
    <source>
        <dbReference type="ARBA" id="ARBA00008857"/>
    </source>
</evidence>
<sequence length="376" mass="42221">MSLAVVRSVGTARSLRSPHEEQDFEQELIDQYSLAMAAAGITDDTAANERGVVFEFTQFLGRPLWAAEVDDADRYLRWLRRERGNAKSTVAGKAGVLARFFDFVITRYSGDIHALFDRVVVQPIDEFNRPANVMTSGSTRIPPRADEVAALFEAWSEALPEARKYLPAARDYLAASLWRRIGLRINETVMLDIRDWHPELGEHGKLHVRHGKGSRGRGPKIRIVPAIDEVDALLEWWLTDVRHQFGDDFNDPSAPLLPSERRDSMTGHCTRIGPEALRAGLGDAVEVWLPDWVGRLSPHGLRHFCASHLYERGMNLKAIQEVMGHSWLSTTTQYIHVHDGHIEQSWAAANSRVLSRFGATTDSANRDAVTDTVREG</sequence>
<dbReference type="AlphaFoldDB" id="A0A1I2ER55"/>
<evidence type="ECO:0000256" key="3">
    <source>
        <dbReference type="ARBA" id="ARBA00023172"/>
    </source>
</evidence>
<evidence type="ECO:0000256" key="4">
    <source>
        <dbReference type="PROSITE-ProRule" id="PRU01248"/>
    </source>
</evidence>
<evidence type="ECO:0000259" key="5">
    <source>
        <dbReference type="PROSITE" id="PS51898"/>
    </source>
</evidence>
<dbReference type="OrthoDB" id="3698359at2"/>
<keyword evidence="3" id="KW-0233">DNA recombination</keyword>
<evidence type="ECO:0000259" key="6">
    <source>
        <dbReference type="PROSITE" id="PS51900"/>
    </source>
</evidence>
<feature type="domain" description="Tyr recombinase" evidence="5">
    <location>
        <begin position="138"/>
        <end position="347"/>
    </location>
</feature>
<reference evidence="8" key="1">
    <citation type="submission" date="2016-10" db="EMBL/GenBank/DDBJ databases">
        <authorList>
            <person name="Varghese N."/>
            <person name="Submissions S."/>
        </authorList>
    </citation>
    <scope>NUCLEOTIDE SEQUENCE [LARGE SCALE GENOMIC DNA]</scope>
    <source>
        <strain evidence="8">DSM 46838</strain>
    </source>
</reference>